<dbReference type="Proteomes" id="UP000504617">
    <property type="component" value="Unplaced"/>
</dbReference>
<evidence type="ECO:0000313" key="1">
    <source>
        <dbReference type="Proteomes" id="UP000504617"/>
    </source>
</evidence>
<keyword evidence="1" id="KW-1185">Reference proteome</keyword>
<sequence>MCFLFLFHYSEYLVTVVNPQSLRLNFFLLKHTLPPFALHRGWFYPSMETEVLLHNLMCLVDYTPVSESIRHKTEQVFEGMIHCGKGLNVADIQSFCSKMKSLFFFSLLASLEGD</sequence>
<dbReference type="GeneID" id="106545983"/>
<dbReference type="KEGG" id="tsr:106545983"/>
<proteinExistence type="predicted"/>
<reference evidence="2" key="1">
    <citation type="submission" date="2025-08" db="UniProtKB">
        <authorList>
            <consortium name="RefSeq"/>
        </authorList>
    </citation>
    <scope>IDENTIFICATION</scope>
    <source>
        <tissue evidence="2">Skeletal muscle</tissue>
    </source>
</reference>
<gene>
    <name evidence="2" type="primary">ICMT</name>
</gene>
<name>A0A6I9Y3S5_9SAUR</name>
<accession>A0A6I9Y3S5</accession>
<dbReference type="CTD" id="23463"/>
<organism evidence="1 2">
    <name type="scientific">Thamnophis sirtalis</name>
    <dbReference type="NCBI Taxonomy" id="35019"/>
    <lineage>
        <taxon>Eukaryota</taxon>
        <taxon>Metazoa</taxon>
        <taxon>Chordata</taxon>
        <taxon>Craniata</taxon>
        <taxon>Vertebrata</taxon>
        <taxon>Euteleostomi</taxon>
        <taxon>Lepidosauria</taxon>
        <taxon>Squamata</taxon>
        <taxon>Bifurcata</taxon>
        <taxon>Unidentata</taxon>
        <taxon>Episquamata</taxon>
        <taxon>Toxicofera</taxon>
        <taxon>Serpentes</taxon>
        <taxon>Colubroidea</taxon>
        <taxon>Colubridae</taxon>
        <taxon>Natricinae</taxon>
        <taxon>Thamnophis</taxon>
    </lineage>
</organism>
<dbReference type="RefSeq" id="XP_013918188.1">
    <property type="nucleotide sequence ID" value="XM_014062713.1"/>
</dbReference>
<evidence type="ECO:0000313" key="2">
    <source>
        <dbReference type="RefSeq" id="XP_013918188.1"/>
    </source>
</evidence>
<dbReference type="AlphaFoldDB" id="A0A6I9Y3S5"/>
<protein>
    <submittedName>
        <fullName evidence="2">Protein-S-isoprenylcysteine O-methyltransferase</fullName>
    </submittedName>
</protein>